<comment type="caution">
    <text evidence="2">The sequence shown here is derived from an EMBL/GenBank/DDBJ whole genome shotgun (WGS) entry which is preliminary data.</text>
</comment>
<dbReference type="InterPro" id="IPR013103">
    <property type="entry name" value="RVT_2"/>
</dbReference>
<protein>
    <recommendedName>
        <fullName evidence="1">Reverse transcriptase Ty1/copia-type domain-containing protein</fullName>
    </recommendedName>
</protein>
<evidence type="ECO:0000313" key="3">
    <source>
        <dbReference type="Proteomes" id="UP001162060"/>
    </source>
</evidence>
<name>A0AAV1TPL2_9STRA</name>
<evidence type="ECO:0000313" key="2">
    <source>
        <dbReference type="EMBL" id="CAK7923537.1"/>
    </source>
</evidence>
<evidence type="ECO:0000259" key="1">
    <source>
        <dbReference type="Pfam" id="PF07727"/>
    </source>
</evidence>
<dbReference type="Proteomes" id="UP001162060">
    <property type="component" value="Unassembled WGS sequence"/>
</dbReference>
<gene>
    <name evidence="2" type="ORF">PM001_LOCUS8687</name>
</gene>
<dbReference type="EMBL" id="CAKLBY020000069">
    <property type="protein sequence ID" value="CAK7923537.1"/>
    <property type="molecule type" value="Genomic_DNA"/>
</dbReference>
<dbReference type="AlphaFoldDB" id="A0AAV1TPL2"/>
<dbReference type="Pfam" id="PF07727">
    <property type="entry name" value="RVT_2"/>
    <property type="match status" value="1"/>
</dbReference>
<accession>A0AAV1TPL2</accession>
<reference evidence="2" key="1">
    <citation type="submission" date="2024-01" db="EMBL/GenBank/DDBJ databases">
        <authorList>
            <person name="Webb A."/>
        </authorList>
    </citation>
    <scope>NUCLEOTIDE SEQUENCE</scope>
    <source>
        <strain evidence="2">Pm1</strain>
    </source>
</reference>
<proteinExistence type="predicted"/>
<sequence length="83" mass="9728">MDGKNRDQWLTAMTEELDELNSNDVWKIVMFPRGAHVLHNKWVYKTKTDANGVIERYKARLVVCGNEQVFGVDYNLTLRRSEI</sequence>
<feature type="domain" description="Reverse transcriptase Ty1/copia-type" evidence="1">
    <location>
        <begin position="23"/>
        <end position="75"/>
    </location>
</feature>
<organism evidence="2 3">
    <name type="scientific">Peronospora matthiolae</name>
    <dbReference type="NCBI Taxonomy" id="2874970"/>
    <lineage>
        <taxon>Eukaryota</taxon>
        <taxon>Sar</taxon>
        <taxon>Stramenopiles</taxon>
        <taxon>Oomycota</taxon>
        <taxon>Peronosporomycetes</taxon>
        <taxon>Peronosporales</taxon>
        <taxon>Peronosporaceae</taxon>
        <taxon>Peronospora</taxon>
    </lineage>
</organism>